<keyword evidence="3" id="KW-1185">Reference proteome</keyword>
<proteinExistence type="predicted"/>
<evidence type="ECO:0000313" key="3">
    <source>
        <dbReference type="Proteomes" id="UP000298416"/>
    </source>
</evidence>
<protein>
    <submittedName>
        <fullName evidence="2">Uncharacterized protein</fullName>
    </submittedName>
</protein>
<reference evidence="2" key="1">
    <citation type="submission" date="2018-01" db="EMBL/GenBank/DDBJ databases">
        <authorList>
            <person name="Mao J.F."/>
        </authorList>
    </citation>
    <scope>NUCLEOTIDE SEQUENCE</scope>
    <source>
        <strain evidence="2">Huo1</strain>
        <tissue evidence="2">Leaf</tissue>
    </source>
</reference>
<feature type="region of interest" description="Disordered" evidence="1">
    <location>
        <begin position="118"/>
        <end position="140"/>
    </location>
</feature>
<reference evidence="2" key="2">
    <citation type="submission" date="2020-08" db="EMBL/GenBank/DDBJ databases">
        <title>Plant Genome Project.</title>
        <authorList>
            <person name="Zhang R.-G."/>
        </authorList>
    </citation>
    <scope>NUCLEOTIDE SEQUENCE</scope>
    <source>
        <strain evidence="2">Huo1</strain>
        <tissue evidence="2">Leaf</tissue>
    </source>
</reference>
<evidence type="ECO:0000256" key="1">
    <source>
        <dbReference type="SAM" id="MobiDB-lite"/>
    </source>
</evidence>
<dbReference type="Proteomes" id="UP000298416">
    <property type="component" value="Unassembled WGS sequence"/>
</dbReference>
<dbReference type="EMBL" id="PNBA02000020">
    <property type="protein sequence ID" value="KAG6389994.1"/>
    <property type="molecule type" value="Genomic_DNA"/>
</dbReference>
<sequence>MDGDKVILAHHGQWQGHIYRTRTESLIFWPVLKTSLDEFMDLVHSIVEADLTKYKYVLYCLVSLEDSQVKSRIFTTRDLHRAAKMLATPKFFVTLDWRKPHKESPPCNDQIPTVQRLQTSVVSRNKHPRPPSYSPPSTYYPPSAYYGTRPSSAPVAKSKAVNQPNKVAKVFEGQTAGKNLCGIDGGNHDEVRSDDEDKVIVAHQGCWRGQIYKPAMESLIFLPLLKTSFDEFVDLVHRIVEADQTKFKYVLHCLLSHVKWRILSTQDLHRAAKMFKTPKFFVTLDCRLPTPSHPTNVVKSKASQGAFGDNQIPTVHCFPTSDDEDKVILAHHGEWKGQLYHSGTESLIFWPLLKTSFDEFVDLVHRVVEADQTRFKYVLTCVISHEYSQVKWRIVSTQDLHRAAKMFKTPKFFVSLDWSDPTPSPPSNEVKTRASQGAFGDDQIPTVHCFQTGDSEDKIIVAYHGDWVGRKYQSGKESLVFWPLLKTSFDEFMDLVHRIVGFNQTIFKYVLHCLVSHEDSLVKWRMLSTQDLHRAAKVFKTPKFFMTSDWRLPAPPPPSNEGKSKASQGAFGDDQMDVNQPNKVAKVFEGQTAGKNLCGIDGSNHDEVSSDDEDKVIVAYNGDWSGWKYQYGTESLFFMPSLLKTSLDEFMDFVHRIVEADQTTFKYVLHCRVSNEDSQVKSRILSTQDLHRAAKMFKTPKFFVTLDRLPTPSPPHEVKSKASQGAFGDQIPPGHHFPTSSRGLNYGKGNYYEVSSDSEASQGAFGERILAGYHVPANGHGLNYGKGNHNEVSSNNEVKSKASQGAFGDRIPTGHRFPTSSRGLNNEKGNHNEVSSDDEDYKNESWVEVVRKTIYDNLGWEEDEYFIPEDVPWGRLTPPVGLIIGGLNERVLRSRRIPMEHTFEDWWPRVLSRLPGCGVAPAGETVTEVVDETVVEVLDSWSSCLKKSSV</sequence>
<organism evidence="2">
    <name type="scientific">Salvia splendens</name>
    <name type="common">Scarlet sage</name>
    <dbReference type="NCBI Taxonomy" id="180675"/>
    <lineage>
        <taxon>Eukaryota</taxon>
        <taxon>Viridiplantae</taxon>
        <taxon>Streptophyta</taxon>
        <taxon>Embryophyta</taxon>
        <taxon>Tracheophyta</taxon>
        <taxon>Spermatophyta</taxon>
        <taxon>Magnoliopsida</taxon>
        <taxon>eudicotyledons</taxon>
        <taxon>Gunneridae</taxon>
        <taxon>Pentapetalae</taxon>
        <taxon>asterids</taxon>
        <taxon>lamiids</taxon>
        <taxon>Lamiales</taxon>
        <taxon>Lamiaceae</taxon>
        <taxon>Nepetoideae</taxon>
        <taxon>Mentheae</taxon>
        <taxon>Salviinae</taxon>
        <taxon>Salvia</taxon>
        <taxon>Salvia subgen. Calosphace</taxon>
        <taxon>core Calosphace</taxon>
    </lineage>
</organism>
<name>A0A8X8W9B6_SALSN</name>
<comment type="caution">
    <text evidence="2">The sequence shown here is derived from an EMBL/GenBank/DDBJ whole genome shotgun (WGS) entry which is preliminary data.</text>
</comment>
<evidence type="ECO:0000313" key="2">
    <source>
        <dbReference type="EMBL" id="KAG6389994.1"/>
    </source>
</evidence>
<feature type="region of interest" description="Disordered" evidence="1">
    <location>
        <begin position="550"/>
        <end position="574"/>
    </location>
</feature>
<accession>A0A8X8W9B6</accession>
<gene>
    <name evidence="2" type="ORF">SASPL_151470</name>
</gene>
<feature type="compositionally biased region" description="Polar residues" evidence="1">
    <location>
        <begin position="790"/>
        <end position="803"/>
    </location>
</feature>
<feature type="region of interest" description="Disordered" evidence="1">
    <location>
        <begin position="709"/>
        <end position="742"/>
    </location>
</feature>
<feature type="region of interest" description="Disordered" evidence="1">
    <location>
        <begin position="787"/>
        <end position="839"/>
    </location>
</feature>
<dbReference type="AlphaFoldDB" id="A0A8X8W9B6"/>